<keyword evidence="2" id="KW-1185">Reference proteome</keyword>
<organism evidence="1 2">
    <name type="scientific">Atta colombica</name>
    <dbReference type="NCBI Taxonomy" id="520822"/>
    <lineage>
        <taxon>Eukaryota</taxon>
        <taxon>Metazoa</taxon>
        <taxon>Ecdysozoa</taxon>
        <taxon>Arthropoda</taxon>
        <taxon>Hexapoda</taxon>
        <taxon>Insecta</taxon>
        <taxon>Pterygota</taxon>
        <taxon>Neoptera</taxon>
        <taxon>Endopterygota</taxon>
        <taxon>Hymenoptera</taxon>
        <taxon>Apocrita</taxon>
        <taxon>Aculeata</taxon>
        <taxon>Formicoidea</taxon>
        <taxon>Formicidae</taxon>
        <taxon>Myrmicinae</taxon>
        <taxon>Atta</taxon>
    </lineage>
</organism>
<sequence length="91" mass="10860">MVSTAPIFARLEMLLMAETLVPRLSLHTFWQLSLQLNQERKVEAKIKKPSGRKPEAVLWLERRMNERRKKRQLDVYERPLHKNSQIFLHPG</sequence>
<protein>
    <submittedName>
        <fullName evidence="1">Uncharacterized protein</fullName>
    </submittedName>
</protein>
<reference evidence="1 2" key="1">
    <citation type="submission" date="2015-09" db="EMBL/GenBank/DDBJ databases">
        <title>Atta colombica WGS genome.</title>
        <authorList>
            <person name="Nygaard S."/>
            <person name="Hu H."/>
            <person name="Boomsma J."/>
            <person name="Zhang G."/>
        </authorList>
    </citation>
    <scope>NUCLEOTIDE SEQUENCE [LARGE SCALE GENOMIC DNA]</scope>
    <source>
        <strain evidence="1">Treedump-2</strain>
        <tissue evidence="1">Whole body</tissue>
    </source>
</reference>
<accession>A0A151I5U4</accession>
<dbReference type="EMBL" id="KQ976434">
    <property type="protein sequence ID" value="KYM87183.1"/>
    <property type="molecule type" value="Genomic_DNA"/>
</dbReference>
<proteinExistence type="predicted"/>
<name>A0A151I5U4_9HYME</name>
<evidence type="ECO:0000313" key="2">
    <source>
        <dbReference type="Proteomes" id="UP000078540"/>
    </source>
</evidence>
<dbReference type="Proteomes" id="UP000078540">
    <property type="component" value="Unassembled WGS sequence"/>
</dbReference>
<evidence type="ECO:0000313" key="1">
    <source>
        <dbReference type="EMBL" id="KYM87183.1"/>
    </source>
</evidence>
<gene>
    <name evidence="1" type="ORF">ALC53_03595</name>
</gene>
<dbReference type="AlphaFoldDB" id="A0A151I5U4"/>